<dbReference type="GO" id="GO:0016987">
    <property type="term" value="F:sigma factor activity"/>
    <property type="evidence" value="ECO:0007669"/>
    <property type="project" value="UniProtKB-KW"/>
</dbReference>
<evidence type="ECO:0000256" key="3">
    <source>
        <dbReference type="ARBA" id="ARBA00023082"/>
    </source>
</evidence>
<keyword evidence="4" id="KW-0238">DNA-binding</keyword>
<reference evidence="8" key="1">
    <citation type="journal article" date="2014" name="Front. Microbiol.">
        <title>High frequency of phylogenetically diverse reductive dehalogenase-homologous genes in deep subseafloor sedimentary metagenomes.</title>
        <authorList>
            <person name="Kawai M."/>
            <person name="Futagami T."/>
            <person name="Toyoda A."/>
            <person name="Takaki Y."/>
            <person name="Nishi S."/>
            <person name="Hori S."/>
            <person name="Arai W."/>
            <person name="Tsubouchi T."/>
            <person name="Morono Y."/>
            <person name="Uchiyama I."/>
            <person name="Ito T."/>
            <person name="Fujiyama A."/>
            <person name="Inagaki F."/>
            <person name="Takami H."/>
        </authorList>
    </citation>
    <scope>NUCLEOTIDE SEQUENCE</scope>
    <source>
        <strain evidence="8">Expedition CK06-06</strain>
    </source>
</reference>
<evidence type="ECO:0000259" key="7">
    <source>
        <dbReference type="Pfam" id="PF08281"/>
    </source>
</evidence>
<protein>
    <recommendedName>
        <fullName evidence="9">RNA polymerase sigma factor</fullName>
    </recommendedName>
</protein>
<proteinExistence type="inferred from homology"/>
<dbReference type="InterPro" id="IPR000838">
    <property type="entry name" value="RNA_pol_sigma70_ECF_CS"/>
</dbReference>
<dbReference type="EMBL" id="BART01006707">
    <property type="protein sequence ID" value="GAG68356.1"/>
    <property type="molecule type" value="Genomic_DNA"/>
</dbReference>
<dbReference type="PANTHER" id="PTHR43133:SF51">
    <property type="entry name" value="RNA POLYMERASE SIGMA FACTOR"/>
    <property type="match status" value="1"/>
</dbReference>
<accession>X1B8N3</accession>
<dbReference type="PROSITE" id="PS01063">
    <property type="entry name" value="SIGMA70_ECF"/>
    <property type="match status" value="1"/>
</dbReference>
<dbReference type="CDD" id="cd06171">
    <property type="entry name" value="Sigma70_r4"/>
    <property type="match status" value="1"/>
</dbReference>
<dbReference type="InterPro" id="IPR039425">
    <property type="entry name" value="RNA_pol_sigma-70-like"/>
</dbReference>
<comment type="caution">
    <text evidence="8">The sequence shown here is derived from an EMBL/GenBank/DDBJ whole genome shotgun (WGS) entry which is preliminary data.</text>
</comment>
<dbReference type="InterPro" id="IPR013249">
    <property type="entry name" value="RNA_pol_sigma70_r4_t2"/>
</dbReference>
<dbReference type="Pfam" id="PF04542">
    <property type="entry name" value="Sigma70_r2"/>
    <property type="match status" value="1"/>
</dbReference>
<dbReference type="Gene3D" id="1.10.1740.10">
    <property type="match status" value="1"/>
</dbReference>
<dbReference type="SUPFAM" id="SSF88946">
    <property type="entry name" value="Sigma2 domain of RNA polymerase sigma factors"/>
    <property type="match status" value="1"/>
</dbReference>
<dbReference type="InterPro" id="IPR007627">
    <property type="entry name" value="RNA_pol_sigma70_r2"/>
</dbReference>
<sequence length="191" mass="22189">MDEKELIRQAAEGSEEAFAVLVKKYRTKMFNLAYSMIRNRETADDIAQDVFIKAYIYISKFKYKSSFGTWLYRIAVNTVKDYLRKASRINKISFDERLASPDIQEDEVVIKEEELEAKLRKKLLHRAIQALPEKHRTILTLRDIQGISYKEITGILNISPGTVDSRLYRARRMLRKKVACLPSPKGGSHEM</sequence>
<keyword evidence="2" id="KW-0805">Transcription regulation</keyword>
<dbReference type="InterPro" id="IPR014284">
    <property type="entry name" value="RNA_pol_sigma-70_dom"/>
</dbReference>
<evidence type="ECO:0000256" key="4">
    <source>
        <dbReference type="ARBA" id="ARBA00023125"/>
    </source>
</evidence>
<name>X1B8N3_9ZZZZ</name>
<dbReference type="Gene3D" id="1.10.10.10">
    <property type="entry name" value="Winged helix-like DNA-binding domain superfamily/Winged helix DNA-binding domain"/>
    <property type="match status" value="1"/>
</dbReference>
<dbReference type="PANTHER" id="PTHR43133">
    <property type="entry name" value="RNA POLYMERASE ECF-TYPE SIGMA FACTO"/>
    <property type="match status" value="1"/>
</dbReference>
<dbReference type="InterPro" id="IPR013324">
    <property type="entry name" value="RNA_pol_sigma_r3/r4-like"/>
</dbReference>
<comment type="similarity">
    <text evidence="1">Belongs to the sigma-70 factor family. ECF subfamily.</text>
</comment>
<evidence type="ECO:0000256" key="2">
    <source>
        <dbReference type="ARBA" id="ARBA00023015"/>
    </source>
</evidence>
<evidence type="ECO:0000256" key="1">
    <source>
        <dbReference type="ARBA" id="ARBA00010641"/>
    </source>
</evidence>
<dbReference type="SUPFAM" id="SSF88659">
    <property type="entry name" value="Sigma3 and sigma4 domains of RNA polymerase sigma factors"/>
    <property type="match status" value="1"/>
</dbReference>
<feature type="domain" description="RNA polymerase sigma-70 region 2" evidence="6">
    <location>
        <begin position="21"/>
        <end position="88"/>
    </location>
</feature>
<gene>
    <name evidence="8" type="ORF">S01H4_15296</name>
</gene>
<keyword evidence="3" id="KW-0731">Sigma factor</keyword>
<dbReference type="InterPro" id="IPR036388">
    <property type="entry name" value="WH-like_DNA-bd_sf"/>
</dbReference>
<dbReference type="AlphaFoldDB" id="X1B8N3"/>
<keyword evidence="5" id="KW-0804">Transcription</keyword>
<organism evidence="8">
    <name type="scientific">marine sediment metagenome</name>
    <dbReference type="NCBI Taxonomy" id="412755"/>
    <lineage>
        <taxon>unclassified sequences</taxon>
        <taxon>metagenomes</taxon>
        <taxon>ecological metagenomes</taxon>
    </lineage>
</organism>
<dbReference type="GO" id="GO:0006352">
    <property type="term" value="P:DNA-templated transcription initiation"/>
    <property type="evidence" value="ECO:0007669"/>
    <property type="project" value="InterPro"/>
</dbReference>
<dbReference type="NCBIfam" id="TIGR02937">
    <property type="entry name" value="sigma70-ECF"/>
    <property type="match status" value="1"/>
</dbReference>
<evidence type="ECO:0008006" key="9">
    <source>
        <dbReference type="Google" id="ProtNLM"/>
    </source>
</evidence>
<dbReference type="Pfam" id="PF08281">
    <property type="entry name" value="Sigma70_r4_2"/>
    <property type="match status" value="1"/>
</dbReference>
<evidence type="ECO:0000256" key="5">
    <source>
        <dbReference type="ARBA" id="ARBA00023163"/>
    </source>
</evidence>
<evidence type="ECO:0000313" key="8">
    <source>
        <dbReference type="EMBL" id="GAG68356.1"/>
    </source>
</evidence>
<feature type="domain" description="RNA polymerase sigma factor 70 region 4 type 2" evidence="7">
    <location>
        <begin position="123"/>
        <end position="174"/>
    </location>
</feature>
<dbReference type="InterPro" id="IPR013325">
    <property type="entry name" value="RNA_pol_sigma_r2"/>
</dbReference>
<evidence type="ECO:0000259" key="6">
    <source>
        <dbReference type="Pfam" id="PF04542"/>
    </source>
</evidence>
<dbReference type="GO" id="GO:0003677">
    <property type="term" value="F:DNA binding"/>
    <property type="evidence" value="ECO:0007669"/>
    <property type="project" value="UniProtKB-KW"/>
</dbReference>